<dbReference type="AlphaFoldDB" id="A0A3G8M107"/>
<dbReference type="RefSeq" id="WP_124732289.1">
    <property type="nucleotide sequence ID" value="NZ_CP034015.1"/>
</dbReference>
<dbReference type="KEGG" id="slj:EGC82_19900"/>
<reference evidence="2" key="1">
    <citation type="submission" date="2018-11" db="EMBL/GenBank/DDBJ databases">
        <title>Shewanella sp. M2.</title>
        <authorList>
            <person name="Hwang Y.J."/>
            <person name="Hwang C.Y."/>
        </authorList>
    </citation>
    <scope>NUCLEOTIDE SEQUENCE [LARGE SCALE GENOMIC DNA]</scope>
    <source>
        <strain evidence="2">LMG 19866</strain>
    </source>
</reference>
<proteinExistence type="predicted"/>
<dbReference type="OrthoDB" id="8532641at2"/>
<dbReference type="Proteomes" id="UP000278035">
    <property type="component" value="Chromosome"/>
</dbReference>
<accession>A0A3G8M107</accession>
<dbReference type="EMBL" id="CP034015">
    <property type="protein sequence ID" value="AZG74812.1"/>
    <property type="molecule type" value="Genomic_DNA"/>
</dbReference>
<evidence type="ECO:0000313" key="1">
    <source>
        <dbReference type="EMBL" id="AZG74812.1"/>
    </source>
</evidence>
<keyword evidence="2" id="KW-1185">Reference proteome</keyword>
<protein>
    <submittedName>
        <fullName evidence="1">Uncharacterized protein</fullName>
    </submittedName>
</protein>
<evidence type="ECO:0000313" key="2">
    <source>
        <dbReference type="Proteomes" id="UP000278035"/>
    </source>
</evidence>
<gene>
    <name evidence="1" type="ORF">EGC82_19900</name>
</gene>
<sequence length="783" mass="91023">MLPKQLTFFPKLKNVLSSDYRDELNKIVSLTVKKSEIGQFINVYSSFIDICIYTLDSQYNALDIKNSEVKINAHLSLLIGFIYTEFECSAMTHYKYCYNFKKIFSKFSHDNNMILNIINISDTRLSEDVKDKIILYKSLNINASLIKYYSGWSCEDKLGNSYMIHLATFYDTYGEEFATKIHMLICNYAKKHKSATIRTKLYTLVSLLNEFTEHCKTKDILEYSFKAENSADFMENVLNSMFFKSLMKNNDPKIFIKRWKSAIRIFSDCFIDTGYIDEPLKPFLAPEFKEPKTSEHSIFIGGDLSEKENERWLVDIPLEIKDDEALSLIHQRLDRDLEHIRIVCNKRFEDINYRLQRNIKFRETGKIKPHPSNVTIKNVIPMGIDYLDNTVATFYHYGFGVGARTTTYLGFDAQGDTLLEELCLPTSQSLLFLALLLIIEHPKITPSWLQEWELFDRNGNQVGLKQAGNHWIAVSFKNRKGAVNAQQEVVLTDYSKSIVDVLIEHTRFARESLQINGGSDWRFVMLTANLQVASRSKNIGKLLTESNRSRQIFYVDSYNEDRQLILIKSEAKKLSPIVTLRSIRKARALQTYLETQSINAVAEVLGHKEVRSELIEIYLPQSLMNYFNKRWVRQFQNAIIFKSLKDSPYLFDALDFNEVSLEVFLKNHNLGELPIYLERASSNTCNNKEYINNLDELVFTLSTPLFQVLLAIQHIIDNATQEDVFKPVIKKWYQSADFILKHFLLSQDSEKYRRPPKEAIPLYELALNNPLDLVLFKESILCR</sequence>
<organism evidence="1 2">
    <name type="scientific">Shewanella livingstonensis</name>
    <dbReference type="NCBI Taxonomy" id="150120"/>
    <lineage>
        <taxon>Bacteria</taxon>
        <taxon>Pseudomonadati</taxon>
        <taxon>Pseudomonadota</taxon>
        <taxon>Gammaproteobacteria</taxon>
        <taxon>Alteromonadales</taxon>
        <taxon>Shewanellaceae</taxon>
        <taxon>Shewanella</taxon>
    </lineage>
</organism>
<name>A0A3G8M107_9GAMM</name>